<keyword evidence="7" id="KW-1185">Reference proteome</keyword>
<feature type="repeat" description="RCC1" evidence="3">
    <location>
        <begin position="438"/>
        <end position="496"/>
    </location>
</feature>
<protein>
    <recommendedName>
        <fullName evidence="5">RCC1-like domain-containing protein</fullName>
    </recommendedName>
</protein>
<dbReference type="InterPro" id="IPR000408">
    <property type="entry name" value="Reg_chr_condens"/>
</dbReference>
<feature type="compositionally biased region" description="Low complexity" evidence="4">
    <location>
        <begin position="32"/>
        <end position="43"/>
    </location>
</feature>
<dbReference type="Proteomes" id="UP001369815">
    <property type="component" value="Unassembled WGS sequence"/>
</dbReference>
<evidence type="ECO:0000256" key="1">
    <source>
        <dbReference type="ARBA" id="ARBA00022658"/>
    </source>
</evidence>
<evidence type="ECO:0000256" key="3">
    <source>
        <dbReference type="PROSITE-ProRule" id="PRU00235"/>
    </source>
</evidence>
<feature type="region of interest" description="Disordered" evidence="4">
    <location>
        <begin position="1"/>
        <end position="242"/>
    </location>
</feature>
<feature type="repeat" description="RCC1" evidence="3">
    <location>
        <begin position="638"/>
        <end position="691"/>
    </location>
</feature>
<dbReference type="InterPro" id="IPR009091">
    <property type="entry name" value="RCC1/BLIP-II"/>
</dbReference>
<dbReference type="Pfam" id="PF25390">
    <property type="entry name" value="WD40_RLD"/>
    <property type="match status" value="1"/>
</dbReference>
<dbReference type="PROSITE" id="PS00626">
    <property type="entry name" value="RCC1_2"/>
    <property type="match status" value="1"/>
</dbReference>
<dbReference type="GO" id="GO:0005737">
    <property type="term" value="C:cytoplasm"/>
    <property type="evidence" value="ECO:0007669"/>
    <property type="project" value="TreeGrafter"/>
</dbReference>
<accession>A0AAX6MV87</accession>
<dbReference type="PROSITE" id="PS50012">
    <property type="entry name" value="RCC1_3"/>
    <property type="match status" value="5"/>
</dbReference>
<feature type="compositionally biased region" description="Basic and acidic residues" evidence="4">
    <location>
        <begin position="132"/>
        <end position="142"/>
    </location>
</feature>
<proteinExistence type="predicted"/>
<comment type="caution">
    <text evidence="6">The sequence shown here is derived from an EMBL/GenBank/DDBJ whole genome shotgun (WGS) entry which is preliminary data.</text>
</comment>
<dbReference type="EMBL" id="JBANMG010000002">
    <property type="protein sequence ID" value="KAK6956535.1"/>
    <property type="molecule type" value="Genomic_DNA"/>
</dbReference>
<keyword evidence="1" id="KW-0344">Guanine-nucleotide releasing factor</keyword>
<evidence type="ECO:0000259" key="5">
    <source>
        <dbReference type="Pfam" id="PF25390"/>
    </source>
</evidence>
<evidence type="ECO:0000256" key="4">
    <source>
        <dbReference type="SAM" id="MobiDB-lite"/>
    </source>
</evidence>
<evidence type="ECO:0000256" key="2">
    <source>
        <dbReference type="ARBA" id="ARBA00022737"/>
    </source>
</evidence>
<dbReference type="PANTHER" id="PTHR45982:SF1">
    <property type="entry name" value="REGULATOR OF CHROMOSOME CONDENSATION"/>
    <property type="match status" value="1"/>
</dbReference>
<dbReference type="Gene3D" id="2.130.10.30">
    <property type="entry name" value="Regulator of chromosome condensation 1/beta-lactamase-inhibitor protein II"/>
    <property type="match status" value="1"/>
</dbReference>
<dbReference type="SUPFAM" id="SSF50985">
    <property type="entry name" value="RCC1/BLIP-II"/>
    <property type="match status" value="1"/>
</dbReference>
<dbReference type="PROSITE" id="PS00625">
    <property type="entry name" value="RCC1_1"/>
    <property type="match status" value="1"/>
</dbReference>
<dbReference type="InterPro" id="IPR051553">
    <property type="entry name" value="Ran_GTPase-activating"/>
</dbReference>
<feature type="repeat" description="RCC1" evidence="3">
    <location>
        <begin position="249"/>
        <end position="305"/>
    </location>
</feature>
<dbReference type="PANTHER" id="PTHR45982">
    <property type="entry name" value="REGULATOR OF CHROMOSOME CONDENSATION"/>
    <property type="match status" value="1"/>
</dbReference>
<dbReference type="PRINTS" id="PR00633">
    <property type="entry name" value="RCCNDNSATION"/>
</dbReference>
<keyword evidence="2" id="KW-0677">Repeat</keyword>
<organism evidence="6 7">
    <name type="scientific">Daldinia eschscholtzii</name>
    <dbReference type="NCBI Taxonomy" id="292717"/>
    <lineage>
        <taxon>Eukaryota</taxon>
        <taxon>Fungi</taxon>
        <taxon>Dikarya</taxon>
        <taxon>Ascomycota</taxon>
        <taxon>Pezizomycotina</taxon>
        <taxon>Sordariomycetes</taxon>
        <taxon>Xylariomycetidae</taxon>
        <taxon>Xylariales</taxon>
        <taxon>Hypoxylaceae</taxon>
        <taxon>Daldinia</taxon>
    </lineage>
</organism>
<feature type="compositionally biased region" description="Low complexity" evidence="4">
    <location>
        <begin position="1"/>
        <end position="17"/>
    </location>
</feature>
<sequence length="699" mass="75129">MPPRNRVAATAPNAAPKKATKTRGAPAKTQRSSATSNTAPTSNGRGAVKETTHDESDDGEEDESAEQDESVEQEQNHDDPETKRRKYHEEANGGRKLDRRVTPAAPAGSSTRSAPRGRRAAGKVAAAALVDESNHAGESDRRRGPRSPKVATRPSKRKRDVEDEDKAEEEDEEPEQVPKPKKARAAPAAPKKSEKAKAKAKEPKPAPAPKPAVSGASSATKSRPERAVPRMRGPGAKGIPFNEVPSKELDVFVFGEGSSGELGLGSKKYDGKKPIDVKRPRLNHNLKGVVALACGGMHCIALTHDQKILTWGVNDDKALGRNTFWEGGTRDVNDEESDDEDDDDTGINPNESTPGEVDISILPEGTKIAQVAASDSASFILTDDGWVYGWGTFRGADGIIGFSEHVRIQETPALIPGLKNITKLVCGANHVLALDLSGKVFTWGSGGQLQLGRKPVSRLLGPSAGLHPQPCGKFTKKHHAVNVGAGSYHSFYVDNDDQVWAWGLNNYAQTGLRERTGEDEAMILHPELVQSLQDHKVTQIVGGEHHSVACTTEGKLLTWGRVDGHQVGQPSDIYDDSNAIFDDNKKPRILLQPTVIDGMSLFLSCTFNMAYDLTSILGIKASFVATGTDTSFVINHEGKVYSWGFSANYQTGQGSTDDVLEPTLIDNTAIRDRKIVWAGAGGQYSVVAAGKDDEVPNGH</sequence>
<feature type="repeat" description="RCC1" evidence="3">
    <location>
        <begin position="385"/>
        <end position="437"/>
    </location>
</feature>
<feature type="compositionally biased region" description="Acidic residues" evidence="4">
    <location>
        <begin position="333"/>
        <end position="345"/>
    </location>
</feature>
<feature type="repeat" description="RCC1" evidence="3">
    <location>
        <begin position="497"/>
        <end position="553"/>
    </location>
</feature>
<name>A0AAX6MV87_9PEZI</name>
<feature type="domain" description="RCC1-like" evidence="5">
    <location>
        <begin position="250"/>
        <end position="687"/>
    </location>
</feature>
<evidence type="ECO:0000313" key="6">
    <source>
        <dbReference type="EMBL" id="KAK6956535.1"/>
    </source>
</evidence>
<feature type="compositionally biased region" description="Acidic residues" evidence="4">
    <location>
        <begin position="162"/>
        <end position="175"/>
    </location>
</feature>
<feature type="compositionally biased region" description="Basic and acidic residues" evidence="4">
    <location>
        <begin position="74"/>
        <end position="101"/>
    </location>
</feature>
<evidence type="ECO:0000313" key="7">
    <source>
        <dbReference type="Proteomes" id="UP001369815"/>
    </source>
</evidence>
<gene>
    <name evidence="6" type="ORF">Daesc_001813</name>
</gene>
<dbReference type="AlphaFoldDB" id="A0AAX6MV87"/>
<feature type="compositionally biased region" description="Basic and acidic residues" evidence="4">
    <location>
        <begin position="191"/>
        <end position="204"/>
    </location>
</feature>
<reference evidence="6 7" key="1">
    <citation type="journal article" date="2024" name="Front Chem Biol">
        <title>Unveiling the potential of Daldinia eschscholtzii MFLUCC 19-0629 through bioactivity and bioinformatics studies for enhanced sustainable agriculture production.</title>
        <authorList>
            <person name="Brooks S."/>
            <person name="Weaver J.A."/>
            <person name="Klomchit A."/>
            <person name="Alharthi S.A."/>
            <person name="Onlamun T."/>
            <person name="Nurani R."/>
            <person name="Vong T.K."/>
            <person name="Alberti F."/>
            <person name="Greco C."/>
        </authorList>
    </citation>
    <scope>NUCLEOTIDE SEQUENCE [LARGE SCALE GENOMIC DNA]</scope>
    <source>
        <strain evidence="6">MFLUCC 19-0629</strain>
    </source>
</reference>
<dbReference type="GO" id="GO:0005085">
    <property type="term" value="F:guanyl-nucleotide exchange factor activity"/>
    <property type="evidence" value="ECO:0007669"/>
    <property type="project" value="TreeGrafter"/>
</dbReference>
<dbReference type="InterPro" id="IPR058923">
    <property type="entry name" value="RCC1-like_dom"/>
</dbReference>
<feature type="region of interest" description="Disordered" evidence="4">
    <location>
        <begin position="322"/>
        <end position="356"/>
    </location>
</feature>
<feature type="compositionally biased region" description="Acidic residues" evidence="4">
    <location>
        <begin position="55"/>
        <end position="72"/>
    </location>
</feature>